<gene>
    <name evidence="1" type="ORF">CLCY_9c00070</name>
</gene>
<dbReference type="RefSeq" id="WP_161797100.1">
    <property type="nucleotide sequence ID" value="NZ_LFVU01000006.1"/>
</dbReference>
<name>A0A0J8G4H8_CLOCY</name>
<dbReference type="AlphaFoldDB" id="A0A0J8G4H8"/>
<dbReference type="EMBL" id="LFVU01000006">
    <property type="protein sequence ID" value="KMT22576.1"/>
    <property type="molecule type" value="Genomic_DNA"/>
</dbReference>
<comment type="caution">
    <text evidence="1">The sequence shown here is derived from an EMBL/GenBank/DDBJ whole genome shotgun (WGS) entry which is preliminary data.</text>
</comment>
<reference evidence="1 2" key="1">
    <citation type="submission" date="2015-06" db="EMBL/GenBank/DDBJ databases">
        <title>Draft genome sequence of the purine-degrading Clostridium cylindrosporum HC-1 (DSM 605).</title>
        <authorList>
            <person name="Poehlein A."/>
            <person name="Schiel-Bengelsdorf B."/>
            <person name="Bengelsdorf F."/>
            <person name="Daniel R."/>
            <person name="Duerre P."/>
        </authorList>
    </citation>
    <scope>NUCLEOTIDE SEQUENCE [LARGE SCALE GENOMIC DNA]</scope>
    <source>
        <strain evidence="1 2">DSM 605</strain>
    </source>
</reference>
<evidence type="ECO:0000313" key="1">
    <source>
        <dbReference type="EMBL" id="KMT22576.1"/>
    </source>
</evidence>
<dbReference type="Proteomes" id="UP000036756">
    <property type="component" value="Unassembled WGS sequence"/>
</dbReference>
<evidence type="ECO:0000313" key="2">
    <source>
        <dbReference type="Proteomes" id="UP000036756"/>
    </source>
</evidence>
<dbReference type="STRING" id="1121307.CLCY_9c00070"/>
<sequence>MKSLKSNDFISGVCTQSKSSRYDYNKINVDSTSISVGSEGIYKESR</sequence>
<organism evidence="1 2">
    <name type="scientific">Clostridium cylindrosporum DSM 605</name>
    <dbReference type="NCBI Taxonomy" id="1121307"/>
    <lineage>
        <taxon>Bacteria</taxon>
        <taxon>Bacillati</taxon>
        <taxon>Bacillota</taxon>
        <taxon>Clostridia</taxon>
        <taxon>Eubacteriales</taxon>
        <taxon>Clostridiaceae</taxon>
        <taxon>Clostridium</taxon>
    </lineage>
</organism>
<dbReference type="PATRIC" id="fig|1121307.3.peg.2590"/>
<keyword evidence="2" id="KW-1185">Reference proteome</keyword>
<protein>
    <submittedName>
        <fullName evidence="1">Uncharacterized protein</fullName>
    </submittedName>
</protein>
<proteinExistence type="predicted"/>
<accession>A0A0J8G4H8</accession>